<organism evidence="2 3">
    <name type="scientific">Saccharomyces cerevisiae (strain Lalvin EC1118 / Prise de mousse)</name>
    <name type="common">Baker's yeast</name>
    <dbReference type="NCBI Taxonomy" id="643680"/>
    <lineage>
        <taxon>Eukaryota</taxon>
        <taxon>Fungi</taxon>
        <taxon>Dikarya</taxon>
        <taxon>Ascomycota</taxon>
        <taxon>Saccharomycotina</taxon>
        <taxon>Saccharomycetes</taxon>
        <taxon>Saccharomycetales</taxon>
        <taxon>Saccharomycetaceae</taxon>
        <taxon>Saccharomyces</taxon>
    </lineage>
</organism>
<gene>
    <name evidence="2" type="ORF">EC1118_1G1_2003g</name>
</gene>
<feature type="transmembrane region" description="Helical" evidence="1">
    <location>
        <begin position="22"/>
        <end position="48"/>
    </location>
</feature>
<reference evidence="2 3" key="1">
    <citation type="journal article" date="2009" name="Proc. Natl. Acad. Sci. U.S.A.">
        <title>Eukaryote-to-eukaryote gene transfer events revealed by the genome sequence of the wine yeast Saccharomyces cerevisiae EC1118.</title>
        <authorList>
            <person name="Novo M."/>
            <person name="Bigey F."/>
            <person name="Beyne E."/>
            <person name="Galeote V."/>
            <person name="Gavory F."/>
            <person name="Mallet S."/>
            <person name="Cambot B."/>
            <person name="Legras J.L."/>
            <person name="Wincker P."/>
            <person name="Casaregola S."/>
            <person name="Dequin S."/>
        </authorList>
    </citation>
    <scope>NUCLEOTIDE SEQUENCE [LARGE SCALE GENOMIC DNA]</scope>
    <source>
        <strain evidence="3">Lalvin EC1118 / Prise de mousse</strain>
    </source>
</reference>
<keyword evidence="1" id="KW-0472">Membrane</keyword>
<evidence type="ECO:0000313" key="2">
    <source>
        <dbReference type="EMBL" id="CAY79676.1"/>
    </source>
</evidence>
<name>C8Z8G0_YEAS8</name>
<accession>C8Z8G0</accession>
<dbReference type="EMBL" id="FN393070">
    <property type="protein sequence ID" value="CAY79676.1"/>
    <property type="molecule type" value="Genomic_DNA"/>
</dbReference>
<proteinExistence type="predicted"/>
<keyword evidence="1" id="KW-1133">Transmembrane helix</keyword>
<evidence type="ECO:0000256" key="1">
    <source>
        <dbReference type="SAM" id="Phobius"/>
    </source>
</evidence>
<evidence type="ECO:0000313" key="3">
    <source>
        <dbReference type="Proteomes" id="UP000000286"/>
    </source>
</evidence>
<protein>
    <submittedName>
        <fullName evidence="2">EC1118_1G1_2003p</fullName>
    </submittedName>
</protein>
<dbReference type="AlphaFoldDB" id="C8Z8G0"/>
<keyword evidence="1" id="KW-0812">Transmembrane</keyword>
<dbReference type="HOGENOM" id="CLU_2039892_0_0_1"/>
<sequence>MHEVTRTYYFFLFFFLSYKRQINAAFIALFDFPLLFIYFPFLILVLFYNSNANLTAIRNTYSISSRLNPSGAFLTHEECGLVLQYIYYWLGLENKFIDLGCNSLSVVCFLADLRVYLRVPG</sequence>
<dbReference type="Proteomes" id="UP000000286">
    <property type="component" value="Chromosome VII"/>
</dbReference>